<dbReference type="AlphaFoldDB" id="A0A8H6M3S9"/>
<evidence type="ECO:0000313" key="2">
    <source>
        <dbReference type="Proteomes" id="UP000521943"/>
    </source>
</evidence>
<dbReference type="Proteomes" id="UP000521943">
    <property type="component" value="Unassembled WGS sequence"/>
</dbReference>
<proteinExistence type="predicted"/>
<evidence type="ECO:0000313" key="1">
    <source>
        <dbReference type="EMBL" id="KAF6750482.1"/>
    </source>
</evidence>
<organism evidence="1 2">
    <name type="scientific">Ephemerocybe angulata</name>
    <dbReference type="NCBI Taxonomy" id="980116"/>
    <lineage>
        <taxon>Eukaryota</taxon>
        <taxon>Fungi</taxon>
        <taxon>Dikarya</taxon>
        <taxon>Basidiomycota</taxon>
        <taxon>Agaricomycotina</taxon>
        <taxon>Agaricomycetes</taxon>
        <taxon>Agaricomycetidae</taxon>
        <taxon>Agaricales</taxon>
        <taxon>Agaricineae</taxon>
        <taxon>Psathyrellaceae</taxon>
        <taxon>Ephemerocybe</taxon>
    </lineage>
</organism>
<gene>
    <name evidence="1" type="ORF">DFP72DRAFT_1072198</name>
</gene>
<dbReference type="OrthoDB" id="3126098at2759"/>
<protein>
    <submittedName>
        <fullName evidence="1">Uncharacterized protein</fullName>
    </submittedName>
</protein>
<dbReference type="EMBL" id="JACGCI010000056">
    <property type="protein sequence ID" value="KAF6750482.1"/>
    <property type="molecule type" value="Genomic_DNA"/>
</dbReference>
<sequence length="125" mass="13692">MTQTFNQPMSDKIVQFNTLASPPSATPTPLETFLALSHNGVPTNQDPRYAAMFEEFGRSRVGGLGSGICLASCSAISGIYRIYVTGRFLVAKDVGRTTVRVLNGYVKIEERKKMEVGGVRILYEV</sequence>
<keyword evidence="2" id="KW-1185">Reference proteome</keyword>
<comment type="caution">
    <text evidence="1">The sequence shown here is derived from an EMBL/GenBank/DDBJ whole genome shotgun (WGS) entry which is preliminary data.</text>
</comment>
<name>A0A8H6M3S9_9AGAR</name>
<accession>A0A8H6M3S9</accession>
<reference evidence="1 2" key="1">
    <citation type="submission" date="2020-07" db="EMBL/GenBank/DDBJ databases">
        <title>Comparative genomics of pyrophilous fungi reveals a link between fire events and developmental genes.</title>
        <authorList>
            <consortium name="DOE Joint Genome Institute"/>
            <person name="Steindorff A.S."/>
            <person name="Carver A."/>
            <person name="Calhoun S."/>
            <person name="Stillman K."/>
            <person name="Liu H."/>
            <person name="Lipzen A."/>
            <person name="Pangilinan J."/>
            <person name="Labutti K."/>
            <person name="Bruns T.D."/>
            <person name="Grigoriev I.V."/>
        </authorList>
    </citation>
    <scope>NUCLEOTIDE SEQUENCE [LARGE SCALE GENOMIC DNA]</scope>
    <source>
        <strain evidence="1 2">CBS 144469</strain>
    </source>
</reference>